<accession>A0A5B7FX50</accession>
<comment type="caution">
    <text evidence="1">The sequence shown here is derived from an EMBL/GenBank/DDBJ whole genome shotgun (WGS) entry which is preliminary data.</text>
</comment>
<name>A0A5B7FX50_PORTR</name>
<dbReference type="AlphaFoldDB" id="A0A5B7FX50"/>
<protein>
    <submittedName>
        <fullName evidence="1">Uncharacterized protein</fullName>
    </submittedName>
</protein>
<keyword evidence="2" id="KW-1185">Reference proteome</keyword>
<evidence type="ECO:0000313" key="1">
    <source>
        <dbReference type="EMBL" id="MPC48884.1"/>
    </source>
</evidence>
<gene>
    <name evidence="1" type="ORF">E2C01_042670</name>
</gene>
<dbReference type="EMBL" id="VSRR010008535">
    <property type="protein sequence ID" value="MPC48884.1"/>
    <property type="molecule type" value="Genomic_DNA"/>
</dbReference>
<evidence type="ECO:0000313" key="2">
    <source>
        <dbReference type="Proteomes" id="UP000324222"/>
    </source>
</evidence>
<reference evidence="1 2" key="1">
    <citation type="submission" date="2019-05" db="EMBL/GenBank/DDBJ databases">
        <title>Another draft genome of Portunus trituberculatus and its Hox gene families provides insights of decapod evolution.</title>
        <authorList>
            <person name="Jeong J.-H."/>
            <person name="Song I."/>
            <person name="Kim S."/>
            <person name="Choi T."/>
            <person name="Kim D."/>
            <person name="Ryu S."/>
            <person name="Kim W."/>
        </authorList>
    </citation>
    <scope>NUCLEOTIDE SEQUENCE [LARGE SCALE GENOMIC DNA]</scope>
    <source>
        <tissue evidence="1">Muscle</tissue>
    </source>
</reference>
<dbReference type="Proteomes" id="UP000324222">
    <property type="component" value="Unassembled WGS sequence"/>
</dbReference>
<proteinExistence type="predicted"/>
<sequence length="90" mass="9868">MFVRQFNKTLSSGIILGVKEADRVWVAVGRPKCPAYAYTCLSGQGKGSVIKVARQSQHIASATHLKHNPSHPPRLSFRSVTAMNTAHKCH</sequence>
<organism evidence="1 2">
    <name type="scientific">Portunus trituberculatus</name>
    <name type="common">Swimming crab</name>
    <name type="synonym">Neptunus trituberculatus</name>
    <dbReference type="NCBI Taxonomy" id="210409"/>
    <lineage>
        <taxon>Eukaryota</taxon>
        <taxon>Metazoa</taxon>
        <taxon>Ecdysozoa</taxon>
        <taxon>Arthropoda</taxon>
        <taxon>Crustacea</taxon>
        <taxon>Multicrustacea</taxon>
        <taxon>Malacostraca</taxon>
        <taxon>Eumalacostraca</taxon>
        <taxon>Eucarida</taxon>
        <taxon>Decapoda</taxon>
        <taxon>Pleocyemata</taxon>
        <taxon>Brachyura</taxon>
        <taxon>Eubrachyura</taxon>
        <taxon>Portunoidea</taxon>
        <taxon>Portunidae</taxon>
        <taxon>Portuninae</taxon>
        <taxon>Portunus</taxon>
    </lineage>
</organism>